<feature type="region of interest" description="Disordered" evidence="1">
    <location>
        <begin position="555"/>
        <end position="588"/>
    </location>
</feature>
<feature type="compositionally biased region" description="Basic and acidic residues" evidence="1">
    <location>
        <begin position="87"/>
        <end position="100"/>
    </location>
</feature>
<feature type="compositionally biased region" description="Basic residues" evidence="1">
    <location>
        <begin position="561"/>
        <end position="578"/>
    </location>
</feature>
<feature type="compositionally biased region" description="Low complexity" evidence="1">
    <location>
        <begin position="442"/>
        <end position="456"/>
    </location>
</feature>
<feature type="compositionally biased region" description="Polar residues" evidence="1">
    <location>
        <begin position="166"/>
        <end position="184"/>
    </location>
</feature>
<organism evidence="2 3">
    <name type="scientific">Amphibalanus amphitrite</name>
    <name type="common">Striped barnacle</name>
    <name type="synonym">Balanus amphitrite</name>
    <dbReference type="NCBI Taxonomy" id="1232801"/>
    <lineage>
        <taxon>Eukaryota</taxon>
        <taxon>Metazoa</taxon>
        <taxon>Ecdysozoa</taxon>
        <taxon>Arthropoda</taxon>
        <taxon>Crustacea</taxon>
        <taxon>Multicrustacea</taxon>
        <taxon>Cirripedia</taxon>
        <taxon>Thoracica</taxon>
        <taxon>Thoracicalcarea</taxon>
        <taxon>Balanomorpha</taxon>
        <taxon>Balanoidea</taxon>
        <taxon>Balanidae</taxon>
        <taxon>Amphibalaninae</taxon>
        <taxon>Amphibalanus</taxon>
    </lineage>
</organism>
<evidence type="ECO:0000256" key="1">
    <source>
        <dbReference type="SAM" id="MobiDB-lite"/>
    </source>
</evidence>
<feature type="compositionally biased region" description="Acidic residues" evidence="1">
    <location>
        <begin position="60"/>
        <end position="86"/>
    </location>
</feature>
<gene>
    <name evidence="2" type="ORF">FJT64_018622</name>
</gene>
<dbReference type="Proteomes" id="UP000440578">
    <property type="component" value="Unassembled WGS sequence"/>
</dbReference>
<reference evidence="2 3" key="1">
    <citation type="submission" date="2019-07" db="EMBL/GenBank/DDBJ databases">
        <title>Draft genome assembly of a fouling barnacle, Amphibalanus amphitrite (Darwin, 1854): The first reference genome for Thecostraca.</title>
        <authorList>
            <person name="Kim W."/>
        </authorList>
    </citation>
    <scope>NUCLEOTIDE SEQUENCE [LARGE SCALE GENOMIC DNA]</scope>
    <source>
        <strain evidence="2">SNU_AA5</strain>
        <tissue evidence="2">Soma without cirri and trophi</tissue>
    </source>
</reference>
<sequence length="588" mass="63236">MLGKDGSRDPVEEDYDEELEEEDREEPGSEEEEDSELAGSQITVTDGGGHADDEEHRGEEEEGQQEGEHLEEEEEQGDEEEYGDEEEHGKEEHQLADSHDAVAVGADPAEKAPADPGASASDTDGAPPDDLHEEGFELQDDEQLAVDLGPFDAGDHGLQGAEDLSDFTSSPTTDGPVGSATTEPGSRDSVEASRREHRPGAAVGTRGDRTYDADADTRGSSDSTGKKGKASPPGGKSVRLGVPGGGQDAAEGGKGGEDVFDWLRRVSCQMDEMGITDQLKAKYGDQQHVVVDNPSAGSDSEPAEVPAITVTESGRVMGQRQSATQTAPAPPAAEWEHQQRQTGGGERQGRPPDWDGAGYREEPQRGRGHQQRYEERWDDHGYDEYRDDGGGWDSWDSDGDRRGGPADWSGSETDQPCGQCRCCRAMLRAVSGQAGAPPPQAQPQQDGAEMSLSSQQDSLLEQLRAGAGGGGSPEDLLDAEISSLTVSTGTAESCDGRDDAPADERRARDPRRWIKSVTDDFLRTQNIRELVLKNDLVEPGRVRSKMTRFIDTYLERTGQNGKRKGSGRGKKPGGKTKRLITISTNLKS</sequence>
<dbReference type="AlphaFoldDB" id="A0A6A4X2M8"/>
<feature type="region of interest" description="Disordered" evidence="1">
    <location>
        <begin position="286"/>
        <end position="417"/>
    </location>
</feature>
<dbReference type="OrthoDB" id="6405912at2759"/>
<keyword evidence="3" id="KW-1185">Reference proteome</keyword>
<feature type="compositionally biased region" description="Basic and acidic residues" evidence="1">
    <location>
        <begin position="494"/>
        <end position="507"/>
    </location>
</feature>
<evidence type="ECO:0000313" key="2">
    <source>
        <dbReference type="EMBL" id="KAF0310350.1"/>
    </source>
</evidence>
<feature type="compositionally biased region" description="Acidic residues" evidence="1">
    <location>
        <begin position="11"/>
        <end position="36"/>
    </location>
</feature>
<feature type="compositionally biased region" description="Basic and acidic residues" evidence="1">
    <location>
        <begin position="1"/>
        <end position="10"/>
    </location>
</feature>
<name>A0A6A4X2M8_AMPAM</name>
<feature type="compositionally biased region" description="Basic and acidic residues" evidence="1">
    <location>
        <begin position="185"/>
        <end position="194"/>
    </location>
</feature>
<feature type="region of interest" description="Disordered" evidence="1">
    <location>
        <begin position="485"/>
        <end position="507"/>
    </location>
</feature>
<protein>
    <submittedName>
        <fullName evidence="2">Uncharacterized protein</fullName>
    </submittedName>
</protein>
<evidence type="ECO:0000313" key="3">
    <source>
        <dbReference type="Proteomes" id="UP000440578"/>
    </source>
</evidence>
<feature type="compositionally biased region" description="Basic and acidic residues" evidence="1">
    <location>
        <begin position="49"/>
        <end position="59"/>
    </location>
</feature>
<feature type="region of interest" description="Disordered" evidence="1">
    <location>
        <begin position="433"/>
        <end position="456"/>
    </location>
</feature>
<feature type="region of interest" description="Disordered" evidence="1">
    <location>
        <begin position="1"/>
        <end position="257"/>
    </location>
</feature>
<feature type="compositionally biased region" description="Basic and acidic residues" evidence="1">
    <location>
        <begin position="347"/>
        <end position="389"/>
    </location>
</feature>
<feature type="compositionally biased region" description="Basic and acidic residues" evidence="1">
    <location>
        <begin position="206"/>
        <end position="219"/>
    </location>
</feature>
<proteinExistence type="predicted"/>
<dbReference type="EMBL" id="VIIS01000315">
    <property type="protein sequence ID" value="KAF0310350.1"/>
    <property type="molecule type" value="Genomic_DNA"/>
</dbReference>
<accession>A0A6A4X2M8</accession>
<comment type="caution">
    <text evidence="2">The sequence shown here is derived from an EMBL/GenBank/DDBJ whole genome shotgun (WGS) entry which is preliminary data.</text>
</comment>